<dbReference type="AlphaFoldDB" id="A0A382FTZ9"/>
<reference evidence="1" key="1">
    <citation type="submission" date="2018-05" db="EMBL/GenBank/DDBJ databases">
        <authorList>
            <person name="Lanie J.A."/>
            <person name="Ng W.-L."/>
            <person name="Kazmierczak K.M."/>
            <person name="Andrzejewski T.M."/>
            <person name="Davidsen T.M."/>
            <person name="Wayne K.J."/>
            <person name="Tettelin H."/>
            <person name="Glass J.I."/>
            <person name="Rusch D."/>
            <person name="Podicherti R."/>
            <person name="Tsui H.-C.T."/>
            <person name="Winkler M.E."/>
        </authorList>
    </citation>
    <scope>NUCLEOTIDE SEQUENCE</scope>
</reference>
<dbReference type="SUPFAM" id="SSF50998">
    <property type="entry name" value="Quinoprotein alcohol dehydrogenase-like"/>
    <property type="match status" value="1"/>
</dbReference>
<dbReference type="InterPro" id="IPR011047">
    <property type="entry name" value="Quinoprotein_ADH-like_sf"/>
</dbReference>
<feature type="non-terminal residue" evidence="1">
    <location>
        <position position="1"/>
    </location>
</feature>
<proteinExistence type="predicted"/>
<accession>A0A382FTZ9</accession>
<dbReference type="EMBL" id="UINC01051557">
    <property type="protein sequence ID" value="SVB65864.1"/>
    <property type="molecule type" value="Genomic_DNA"/>
</dbReference>
<protein>
    <recommendedName>
        <fullName evidence="2">Bulb-type lectin domain-containing protein</fullName>
    </recommendedName>
</protein>
<sequence>QAPHSWGFLFVGGWVDLEMKFYYSDSKYLSIIFLVMFFHWACDDNTTDDLTDINNCGIETTFIKEIDNIDSLGNASSSNIKMLDDCSYVAVGGRTARPWVTKFNELGEEIWSKTFDEIPIPQGNYGTGVIYATAVDKTNDSGYVISCATSVNHPSYNATGRIIKVDSLGTTEWIQKFPGNRAHHGRDIIQTMEGDYIVVGSWFTTSAVTNEKSAFMARYDVDGTLIWIERFGGECDEDEFYSVIQKPDGGFIAVGRFEHESSDYNCDFYGYTDLWFVSTDSEGQLLEETKTGGAYWESAYDIIDLGDGTYGLAGKKRHEKRKPVNAWYIKMDGSGNVISEWNEPDYINSSGRNDALWGLILLPDKQTIVALGSKTDGSNSSQHLWAFNASTSEEVWNANYNEPGEGYALGISNAHDGGIIFFGKKDNGRLKIFKTDMSGLLY</sequence>
<gene>
    <name evidence="1" type="ORF">METZ01_LOCUS218718</name>
</gene>
<organism evidence="1">
    <name type="scientific">marine metagenome</name>
    <dbReference type="NCBI Taxonomy" id="408172"/>
    <lineage>
        <taxon>unclassified sequences</taxon>
        <taxon>metagenomes</taxon>
        <taxon>ecological metagenomes</taxon>
    </lineage>
</organism>
<name>A0A382FTZ9_9ZZZZ</name>
<evidence type="ECO:0008006" key="2">
    <source>
        <dbReference type="Google" id="ProtNLM"/>
    </source>
</evidence>
<evidence type="ECO:0000313" key="1">
    <source>
        <dbReference type="EMBL" id="SVB65864.1"/>
    </source>
</evidence>
<dbReference type="PANTHER" id="PTHR42754">
    <property type="entry name" value="ENDOGLUCANASE"/>
    <property type="match status" value="1"/>
</dbReference>
<dbReference type="PANTHER" id="PTHR42754:SF1">
    <property type="entry name" value="LIPOPROTEIN"/>
    <property type="match status" value="1"/>
</dbReference>